<proteinExistence type="inferred from homology"/>
<organism evidence="4 5">
    <name type="scientific">Riccia sorocarpa</name>
    <dbReference type="NCBI Taxonomy" id="122646"/>
    <lineage>
        <taxon>Eukaryota</taxon>
        <taxon>Viridiplantae</taxon>
        <taxon>Streptophyta</taxon>
        <taxon>Embryophyta</taxon>
        <taxon>Marchantiophyta</taxon>
        <taxon>Marchantiopsida</taxon>
        <taxon>Marchantiidae</taxon>
        <taxon>Marchantiales</taxon>
        <taxon>Ricciaceae</taxon>
        <taxon>Riccia</taxon>
    </lineage>
</organism>
<dbReference type="PROSITE" id="PS51320">
    <property type="entry name" value="TIFY"/>
    <property type="match status" value="1"/>
</dbReference>
<gene>
    <name evidence="4" type="ORF">R1sor_004452</name>
</gene>
<feature type="compositionally biased region" description="Basic and acidic residues" evidence="2">
    <location>
        <begin position="576"/>
        <end position="587"/>
    </location>
</feature>
<evidence type="ECO:0000256" key="2">
    <source>
        <dbReference type="SAM" id="MobiDB-lite"/>
    </source>
</evidence>
<dbReference type="SMART" id="SM00979">
    <property type="entry name" value="TIFY"/>
    <property type="match status" value="1"/>
</dbReference>
<evidence type="ECO:0000259" key="3">
    <source>
        <dbReference type="PROSITE" id="PS51320"/>
    </source>
</evidence>
<feature type="region of interest" description="Disordered" evidence="2">
    <location>
        <begin position="462"/>
        <end position="595"/>
    </location>
</feature>
<sequence>MAREAAGALDFLSFGKNLWEGGPTDFSMDRDRGKIIKPTASFPMSWGRGYGTNSESLGTVNSESKSPAAFSKNGFSSSSREGDMEAVRETNRIHLDKPSKPEEEHTVSDTMLYTQEDRGDHLKRRAMHRNGWREPQGLVMRSFDSRQDEEKTMTRTSISPQKNGVTDVPSLAVASGLSWPLDSSGLSHSSGSRVNGLHPPGFNVGTSQAAAGEESHGGAKLTERLPGPQMDSTSLSLSIPSTREQAQAQATQSTGFGSPVPTYLRMMRMPDSSLALHGQRALQNLPQPAFQGGGSQVGSFTRPTTQGYLPGRPPTSQLTIFYAGTVNVYDDVPADKAQAIMLLAGNQWSSNANMNPPASVPTRPPSTGGVASSSSASAGPVSTPAPSITTTAATASPLVPAMLAPGVKPPAAGVGPRTILPHPVELPQARKASLARFLEKRKDRVRGKGPCIPILVPMSLVTKSGGASPQRETSPSPCNSKVRTRSPSPVNAAPNRKRSPSPINAAPSKKRSASPVQRVVAPQSSGSETSSPAQRPRTPQKAAQSNPPEEQASAGATWRRSKDEQGDWRNQQHTQQLDEKSQSKEEETAPPSQRH</sequence>
<evidence type="ECO:0000313" key="4">
    <source>
        <dbReference type="EMBL" id="KAL3690801.1"/>
    </source>
</evidence>
<feature type="compositionally biased region" description="Polar residues" evidence="2">
    <location>
        <begin position="522"/>
        <end position="533"/>
    </location>
</feature>
<evidence type="ECO:0000256" key="1">
    <source>
        <dbReference type="ARBA" id="ARBA00008614"/>
    </source>
</evidence>
<keyword evidence="5" id="KW-1185">Reference proteome</keyword>
<evidence type="ECO:0000313" key="5">
    <source>
        <dbReference type="Proteomes" id="UP001633002"/>
    </source>
</evidence>
<dbReference type="Proteomes" id="UP001633002">
    <property type="component" value="Unassembled WGS sequence"/>
</dbReference>
<feature type="domain" description="Tify" evidence="3">
    <location>
        <begin position="311"/>
        <end position="346"/>
    </location>
</feature>
<feature type="region of interest" description="Disordered" evidence="2">
    <location>
        <begin position="353"/>
        <end position="388"/>
    </location>
</feature>
<feature type="compositionally biased region" description="Polar residues" evidence="2">
    <location>
        <begin position="462"/>
        <end position="489"/>
    </location>
</feature>
<accession>A0ABD3HIY6</accession>
<dbReference type="AlphaFoldDB" id="A0ABD3HIY6"/>
<feature type="compositionally biased region" description="Low complexity" evidence="2">
    <location>
        <begin position="365"/>
        <end position="388"/>
    </location>
</feature>
<reference evidence="4 5" key="1">
    <citation type="submission" date="2024-09" db="EMBL/GenBank/DDBJ databases">
        <title>Chromosome-scale assembly of Riccia sorocarpa.</title>
        <authorList>
            <person name="Paukszto L."/>
        </authorList>
    </citation>
    <scope>NUCLEOTIDE SEQUENCE [LARGE SCALE GENOMIC DNA]</scope>
    <source>
        <strain evidence="4">LP-2024</strain>
        <tissue evidence="4">Aerial parts of the thallus</tissue>
    </source>
</reference>
<feature type="region of interest" description="Disordered" evidence="2">
    <location>
        <begin position="57"/>
        <end position="86"/>
    </location>
</feature>
<feature type="compositionally biased region" description="Basic and acidic residues" evidence="2">
    <location>
        <begin position="213"/>
        <end position="223"/>
    </location>
</feature>
<dbReference type="Pfam" id="PF09425">
    <property type="entry name" value="Jas_motif"/>
    <property type="match status" value="1"/>
</dbReference>
<dbReference type="InterPro" id="IPR018467">
    <property type="entry name" value="CCT_CS"/>
</dbReference>
<dbReference type="EMBL" id="JBJQOH010000003">
    <property type="protein sequence ID" value="KAL3690801.1"/>
    <property type="molecule type" value="Genomic_DNA"/>
</dbReference>
<dbReference type="PANTHER" id="PTHR33077">
    <property type="entry name" value="PROTEIN TIFY 4A-RELATED-RELATED"/>
    <property type="match status" value="1"/>
</dbReference>
<dbReference type="Pfam" id="PF06200">
    <property type="entry name" value="tify"/>
    <property type="match status" value="1"/>
</dbReference>
<feature type="region of interest" description="Disordered" evidence="2">
    <location>
        <begin position="203"/>
        <end position="235"/>
    </location>
</feature>
<name>A0ABD3HIY6_9MARC</name>
<dbReference type="PANTHER" id="PTHR33077:SF60">
    <property type="entry name" value="TIFY DOMAIN-CONTAINING PROTEIN"/>
    <property type="match status" value="1"/>
</dbReference>
<dbReference type="InterPro" id="IPR010399">
    <property type="entry name" value="Tify_dom"/>
</dbReference>
<dbReference type="InterPro" id="IPR040390">
    <property type="entry name" value="TIFY/JAZ"/>
</dbReference>
<comment type="caution">
    <text evidence="4">The sequence shown here is derived from an EMBL/GenBank/DDBJ whole genome shotgun (WGS) entry which is preliminary data.</text>
</comment>
<comment type="similarity">
    <text evidence="1">Belongs to the TIFY/JAZ family.</text>
</comment>
<protein>
    <recommendedName>
        <fullName evidence="3">Tify domain-containing protein</fullName>
    </recommendedName>
</protein>